<reference evidence="1 2" key="1">
    <citation type="submission" date="2019-09" db="EMBL/GenBank/DDBJ databases">
        <title>Pimelobacter sp. isolated from Paulinella.</title>
        <authorList>
            <person name="Jeong S.E."/>
        </authorList>
    </citation>
    <scope>NUCLEOTIDE SEQUENCE [LARGE SCALE GENOMIC DNA]</scope>
    <source>
        <strain evidence="1 2">Pch-N</strain>
    </source>
</reference>
<gene>
    <name evidence="1" type="ORF">F9L07_22850</name>
</gene>
<dbReference type="RefSeq" id="WP_151582037.1">
    <property type="nucleotide sequence ID" value="NZ_WBVM01000003.1"/>
</dbReference>
<dbReference type="EMBL" id="WBVM01000003">
    <property type="protein sequence ID" value="KAB2808357.1"/>
    <property type="molecule type" value="Genomic_DNA"/>
</dbReference>
<name>A0A7J5DTB1_NOCSI</name>
<protein>
    <submittedName>
        <fullName evidence="1">Uncharacterized protein</fullName>
    </submittedName>
</protein>
<dbReference type="Proteomes" id="UP000449906">
    <property type="component" value="Unassembled WGS sequence"/>
</dbReference>
<evidence type="ECO:0000313" key="1">
    <source>
        <dbReference type="EMBL" id="KAB2808357.1"/>
    </source>
</evidence>
<accession>A0A7J5DTB1</accession>
<organism evidence="1 2">
    <name type="scientific">Nocardioides simplex</name>
    <name type="common">Arthrobacter simplex</name>
    <dbReference type="NCBI Taxonomy" id="2045"/>
    <lineage>
        <taxon>Bacteria</taxon>
        <taxon>Bacillati</taxon>
        <taxon>Actinomycetota</taxon>
        <taxon>Actinomycetes</taxon>
        <taxon>Propionibacteriales</taxon>
        <taxon>Nocardioidaceae</taxon>
        <taxon>Pimelobacter</taxon>
    </lineage>
</organism>
<dbReference type="AlphaFoldDB" id="A0A7J5DTB1"/>
<evidence type="ECO:0000313" key="2">
    <source>
        <dbReference type="Proteomes" id="UP000449906"/>
    </source>
</evidence>
<comment type="caution">
    <text evidence="1">The sequence shown here is derived from an EMBL/GenBank/DDBJ whole genome shotgun (WGS) entry which is preliminary data.</text>
</comment>
<proteinExistence type="predicted"/>
<sequence>MTTGQWDPDHVRRQVMRQARYALNVAVLNEDRVPPEGPYDVALTNGLLAVIGALDPNAITNKKGFTLAARELLPIAVSLGLDIDLDVLTEGLDLTQPLRHGRADDEWIQLRPKHIDALRALDDLDGLQLLDEIDQHRTVDDLMVALFAQQASTYADRNVTGIKDYLDMAPTETCEECGRETFVPDGYNPDGEVTVGLCIACGWERDPATAEEMNLLAEFQRKWDRD</sequence>